<dbReference type="AlphaFoldDB" id="A0A840WHS8"/>
<keyword evidence="3" id="KW-0238">DNA-binding</keyword>
<name>A0A840WHS8_9ACTN</name>
<dbReference type="SMART" id="SM00471">
    <property type="entry name" value="HDc"/>
    <property type="match status" value="1"/>
</dbReference>
<dbReference type="PROSITE" id="PS51832">
    <property type="entry name" value="HD_GYP"/>
    <property type="match status" value="1"/>
</dbReference>
<dbReference type="PANTHER" id="PTHR45228">
    <property type="entry name" value="CYCLIC DI-GMP PHOSPHODIESTERASE TM_0186-RELATED"/>
    <property type="match status" value="1"/>
</dbReference>
<dbReference type="PRINTS" id="PR00038">
    <property type="entry name" value="HTHLUXR"/>
</dbReference>
<dbReference type="CDD" id="cd06170">
    <property type="entry name" value="LuxR_C_like"/>
    <property type="match status" value="1"/>
</dbReference>
<dbReference type="InterPro" id="IPR003607">
    <property type="entry name" value="HD/PDEase_dom"/>
</dbReference>
<protein>
    <submittedName>
        <fullName evidence="3">HD-GYP domain-containing protein (C-di-GMP phosphodiesterase class II)/DNA-binding CsgD family transcriptional regulator</fullName>
    </submittedName>
</protein>
<dbReference type="Gene3D" id="1.10.3210.10">
    <property type="entry name" value="Hypothetical protein af1432"/>
    <property type="match status" value="2"/>
</dbReference>
<dbReference type="InterPro" id="IPR052020">
    <property type="entry name" value="Cyclic_di-GMP/3'3'-cGAMP_PDE"/>
</dbReference>
<evidence type="ECO:0000313" key="3">
    <source>
        <dbReference type="EMBL" id="MBB5489628.1"/>
    </source>
</evidence>
<reference evidence="3 4" key="1">
    <citation type="submission" date="2020-08" db="EMBL/GenBank/DDBJ databases">
        <title>Sequencing the genomes of 1000 actinobacteria strains.</title>
        <authorList>
            <person name="Klenk H.-P."/>
        </authorList>
    </citation>
    <scope>NUCLEOTIDE SEQUENCE [LARGE SCALE GENOMIC DNA]</scope>
    <source>
        <strain evidence="3 4">DSM 44598</strain>
    </source>
</reference>
<dbReference type="SMART" id="SM00421">
    <property type="entry name" value="HTH_LUXR"/>
    <property type="match status" value="1"/>
</dbReference>
<dbReference type="InterPro" id="IPR037522">
    <property type="entry name" value="HD_GYP_dom"/>
</dbReference>
<evidence type="ECO:0000313" key="4">
    <source>
        <dbReference type="Proteomes" id="UP000579647"/>
    </source>
</evidence>
<proteinExistence type="predicted"/>
<feature type="domain" description="HTH luxR-type" evidence="1">
    <location>
        <begin position="460"/>
        <end position="525"/>
    </location>
</feature>
<dbReference type="PANTHER" id="PTHR45228:SF5">
    <property type="entry name" value="CYCLIC DI-GMP PHOSPHODIESTERASE VC_1348-RELATED"/>
    <property type="match status" value="1"/>
</dbReference>
<dbReference type="SUPFAM" id="SSF46894">
    <property type="entry name" value="C-terminal effector domain of the bipartite response regulators"/>
    <property type="match status" value="1"/>
</dbReference>
<dbReference type="InterPro" id="IPR036388">
    <property type="entry name" value="WH-like_DNA-bd_sf"/>
</dbReference>
<dbReference type="InterPro" id="IPR000792">
    <property type="entry name" value="Tscrpt_reg_LuxR_C"/>
</dbReference>
<dbReference type="PROSITE" id="PS50043">
    <property type="entry name" value="HTH_LUXR_2"/>
    <property type="match status" value="1"/>
</dbReference>
<dbReference type="Proteomes" id="UP000579647">
    <property type="component" value="Unassembled WGS sequence"/>
</dbReference>
<keyword evidence="4" id="KW-1185">Reference proteome</keyword>
<dbReference type="SUPFAM" id="SSF109604">
    <property type="entry name" value="HD-domain/PDEase-like"/>
    <property type="match status" value="1"/>
</dbReference>
<evidence type="ECO:0000259" key="2">
    <source>
        <dbReference type="PROSITE" id="PS51832"/>
    </source>
</evidence>
<dbReference type="InterPro" id="IPR016032">
    <property type="entry name" value="Sig_transdc_resp-reg_C-effctor"/>
</dbReference>
<dbReference type="CDD" id="cd00077">
    <property type="entry name" value="HDc"/>
    <property type="match status" value="1"/>
</dbReference>
<organism evidence="3 4">
    <name type="scientific">Nocardiopsis metallicus</name>
    <dbReference type="NCBI Taxonomy" id="179819"/>
    <lineage>
        <taxon>Bacteria</taxon>
        <taxon>Bacillati</taxon>
        <taxon>Actinomycetota</taxon>
        <taxon>Actinomycetes</taxon>
        <taxon>Streptosporangiales</taxon>
        <taxon>Nocardiopsidaceae</taxon>
        <taxon>Nocardiopsis</taxon>
    </lineage>
</organism>
<sequence>MGADAQWQGEPGSDVRLTDLLCGLTLVIDLGMAHRPGESLRSGLVAAAFARDLDLGSATVADIHHTALLRHVGCTAFAHEAALLLGGDDRRVNAAGARTDFSDARDILATFLPGLWEGEGLARRVRLAAATLRAGPVMEGPGRRANCEVAAQMADRLGLGPGVADALSQTFEWWNGGGGPVGLAGEDVSIVTRVTHVATTAVLFHGLGGGEAALAALDRRSGSLLDPDLVADFHSYGPHLLEEAAAADPGPALLEAEPRPVRRLTTAGLAEAVAAFGDMVDLKTPYLHGHSAAVAELAHGAGTRLGLTEAGDGRLRAAGHTHDLGRAGIASGVWDRPGPLRETELEQVRLHAYYSERVLRRCPPLSGIAALAGAHHERCDASGYHRGLSAERLPMAARVLAAADEFAALRSARPHRPALGPDQAAALLFEHARAGALDPEAVRAVLACSGRGGGPDPRPAPAWPAGLTDRQVQVLRLLCEGLTNRQIARRLDVSPRTAEHHVQDVYTKIGVSTRASAAMFAMRHPVLAPAP</sequence>
<dbReference type="GO" id="GO:0006355">
    <property type="term" value="P:regulation of DNA-templated transcription"/>
    <property type="evidence" value="ECO:0007669"/>
    <property type="project" value="InterPro"/>
</dbReference>
<dbReference type="RefSeq" id="WP_184361968.1">
    <property type="nucleotide sequence ID" value="NZ_BAAAKM010000100.1"/>
</dbReference>
<dbReference type="Pfam" id="PF13487">
    <property type="entry name" value="HD_5"/>
    <property type="match status" value="1"/>
</dbReference>
<dbReference type="Pfam" id="PF00196">
    <property type="entry name" value="GerE"/>
    <property type="match status" value="1"/>
</dbReference>
<dbReference type="EMBL" id="JACHDO010000001">
    <property type="protein sequence ID" value="MBB5489628.1"/>
    <property type="molecule type" value="Genomic_DNA"/>
</dbReference>
<dbReference type="Gene3D" id="1.10.10.10">
    <property type="entry name" value="Winged helix-like DNA-binding domain superfamily/Winged helix DNA-binding domain"/>
    <property type="match status" value="1"/>
</dbReference>
<feature type="domain" description="HD-GYP" evidence="2">
    <location>
        <begin position="265"/>
        <end position="461"/>
    </location>
</feature>
<comment type="caution">
    <text evidence="3">The sequence shown here is derived from an EMBL/GenBank/DDBJ whole genome shotgun (WGS) entry which is preliminary data.</text>
</comment>
<evidence type="ECO:0000259" key="1">
    <source>
        <dbReference type="PROSITE" id="PS50043"/>
    </source>
</evidence>
<gene>
    <name evidence="3" type="ORF">HNR07_000765</name>
</gene>
<dbReference type="GO" id="GO:0003677">
    <property type="term" value="F:DNA binding"/>
    <property type="evidence" value="ECO:0007669"/>
    <property type="project" value="UniProtKB-KW"/>
</dbReference>
<accession>A0A840WHS8</accession>